<evidence type="ECO:0000313" key="2">
    <source>
        <dbReference type="EMBL" id="KAL0903766.1"/>
    </source>
</evidence>
<evidence type="ECO:0000313" key="3">
    <source>
        <dbReference type="Proteomes" id="UP001552299"/>
    </source>
</evidence>
<accession>A0ABD0TVU1</accession>
<feature type="signal peptide" evidence="1">
    <location>
        <begin position="1"/>
        <end position="15"/>
    </location>
</feature>
<comment type="caution">
    <text evidence="2">The sequence shown here is derived from an EMBL/GenBank/DDBJ whole genome shotgun (WGS) entry which is preliminary data.</text>
</comment>
<keyword evidence="3" id="KW-1185">Reference proteome</keyword>
<gene>
    <name evidence="2" type="ORF">M5K25_028169</name>
</gene>
<sequence>MAATMLSSMLATTLCFPSQNPNRGSGNGKSCRSSSSPAYFYPSIVRYQDGQRWPEVANQRWRLEVVTEGYPITRPPLFENISFEFWKIRMSTFLQSIDYRLWHVIQTGYYVPSRIIDGVKIEIPFADWSIT</sequence>
<keyword evidence="1" id="KW-0732">Signal</keyword>
<organism evidence="2 3">
    <name type="scientific">Dendrobium thyrsiflorum</name>
    <name type="common">Pinecone-like raceme dendrobium</name>
    <name type="synonym">Orchid</name>
    <dbReference type="NCBI Taxonomy" id="117978"/>
    <lineage>
        <taxon>Eukaryota</taxon>
        <taxon>Viridiplantae</taxon>
        <taxon>Streptophyta</taxon>
        <taxon>Embryophyta</taxon>
        <taxon>Tracheophyta</taxon>
        <taxon>Spermatophyta</taxon>
        <taxon>Magnoliopsida</taxon>
        <taxon>Liliopsida</taxon>
        <taxon>Asparagales</taxon>
        <taxon>Orchidaceae</taxon>
        <taxon>Epidendroideae</taxon>
        <taxon>Malaxideae</taxon>
        <taxon>Dendrobiinae</taxon>
        <taxon>Dendrobium</taxon>
    </lineage>
</organism>
<evidence type="ECO:0000256" key="1">
    <source>
        <dbReference type="SAM" id="SignalP"/>
    </source>
</evidence>
<dbReference type="AlphaFoldDB" id="A0ABD0TVU1"/>
<feature type="chain" id="PRO_5044803500" evidence="1">
    <location>
        <begin position="16"/>
        <end position="131"/>
    </location>
</feature>
<protein>
    <submittedName>
        <fullName evidence="2">Uncharacterized protein</fullName>
    </submittedName>
</protein>
<dbReference type="Proteomes" id="UP001552299">
    <property type="component" value="Unassembled WGS sequence"/>
</dbReference>
<dbReference type="EMBL" id="JANQDX010000020">
    <property type="protein sequence ID" value="KAL0903766.1"/>
    <property type="molecule type" value="Genomic_DNA"/>
</dbReference>
<reference evidence="2 3" key="1">
    <citation type="journal article" date="2024" name="Plant Biotechnol. J.">
        <title>Dendrobium thyrsiflorum genome and its molecular insights into genes involved in important horticultural traits.</title>
        <authorList>
            <person name="Chen B."/>
            <person name="Wang J.Y."/>
            <person name="Zheng P.J."/>
            <person name="Li K.L."/>
            <person name="Liang Y.M."/>
            <person name="Chen X.F."/>
            <person name="Zhang C."/>
            <person name="Zhao X."/>
            <person name="He X."/>
            <person name="Zhang G.Q."/>
            <person name="Liu Z.J."/>
            <person name="Xu Q."/>
        </authorList>
    </citation>
    <scope>NUCLEOTIDE SEQUENCE [LARGE SCALE GENOMIC DNA]</scope>
    <source>
        <strain evidence="2">GZMU011</strain>
    </source>
</reference>
<proteinExistence type="predicted"/>
<name>A0ABD0TVU1_DENTH</name>